<sequence length="87" mass="9298">MMTSYAEPVVPFTIAAFSPPGTVPAGLVDVVTSAQFDPDPQEPPDEPIQEYSSAILASQDSVNFPSKWKSKKGGKATIFQSDILLVL</sequence>
<proteinExistence type="predicted"/>
<organism evidence="1">
    <name type="scientific">mine drainage metagenome</name>
    <dbReference type="NCBI Taxonomy" id="410659"/>
    <lineage>
        <taxon>unclassified sequences</taxon>
        <taxon>metagenomes</taxon>
        <taxon>ecological metagenomes</taxon>
    </lineage>
</organism>
<dbReference type="EMBL" id="MLJW01007971">
    <property type="protein sequence ID" value="OIQ64620.1"/>
    <property type="molecule type" value="Genomic_DNA"/>
</dbReference>
<reference evidence="1" key="1">
    <citation type="submission" date="2016-10" db="EMBL/GenBank/DDBJ databases">
        <title>Sequence of Gallionella enrichment culture.</title>
        <authorList>
            <person name="Poehlein A."/>
            <person name="Muehling M."/>
            <person name="Daniel R."/>
        </authorList>
    </citation>
    <scope>NUCLEOTIDE SEQUENCE</scope>
</reference>
<comment type="caution">
    <text evidence="1">The sequence shown here is derived from an EMBL/GenBank/DDBJ whole genome shotgun (WGS) entry which is preliminary data.</text>
</comment>
<gene>
    <name evidence="1" type="ORF">GALL_538290</name>
</gene>
<evidence type="ECO:0000313" key="1">
    <source>
        <dbReference type="EMBL" id="OIQ64620.1"/>
    </source>
</evidence>
<protein>
    <submittedName>
        <fullName evidence="1">Uncharacterized protein</fullName>
    </submittedName>
</protein>
<accession>A0A1J5PAX9</accession>
<name>A0A1J5PAX9_9ZZZZ</name>
<dbReference type="AlphaFoldDB" id="A0A1J5PAX9"/>